<protein>
    <submittedName>
        <fullName evidence="1">Uncharacterized protein</fullName>
    </submittedName>
</protein>
<evidence type="ECO:0000313" key="1">
    <source>
        <dbReference type="EMBL" id="PKI63033.1"/>
    </source>
</evidence>
<sequence>MEQVSNCLSGLVLVSRVSLDPAKGPFQKGSSTQSSIDGKWTFELHPTHSLQLLGLGKSFRLRPSNQLLSKTLSNPSPLSHFVQPIPKAETDQNRRKTTRYSEHRPTRLKPNITKLYVLHISHPLNAFPSSDFPLEVPNTTFQPLKLLGPKTVIRCIRTSTTCHFIPRLRRVVPSRSKGPSRPSLFPVNRWSRSKSYTTVHNLRFTPFPLSGLGTFGTVYERLGPSLRSPMSPILHRAAVGIVVPTSFSPSCRCRCSRASAAHRV</sequence>
<gene>
    <name evidence="1" type="ORF">CRG98_016557</name>
</gene>
<keyword evidence="2" id="KW-1185">Reference proteome</keyword>
<evidence type="ECO:0000313" key="2">
    <source>
        <dbReference type="Proteomes" id="UP000233551"/>
    </source>
</evidence>
<organism evidence="1 2">
    <name type="scientific">Punica granatum</name>
    <name type="common">Pomegranate</name>
    <dbReference type="NCBI Taxonomy" id="22663"/>
    <lineage>
        <taxon>Eukaryota</taxon>
        <taxon>Viridiplantae</taxon>
        <taxon>Streptophyta</taxon>
        <taxon>Embryophyta</taxon>
        <taxon>Tracheophyta</taxon>
        <taxon>Spermatophyta</taxon>
        <taxon>Magnoliopsida</taxon>
        <taxon>eudicotyledons</taxon>
        <taxon>Gunneridae</taxon>
        <taxon>Pentapetalae</taxon>
        <taxon>rosids</taxon>
        <taxon>malvids</taxon>
        <taxon>Myrtales</taxon>
        <taxon>Lythraceae</taxon>
        <taxon>Punica</taxon>
    </lineage>
</organism>
<accession>A0A2I0K4H1</accession>
<comment type="caution">
    <text evidence="1">The sequence shown here is derived from an EMBL/GenBank/DDBJ whole genome shotgun (WGS) entry which is preliminary data.</text>
</comment>
<name>A0A2I0K4H1_PUNGR</name>
<dbReference type="AlphaFoldDB" id="A0A2I0K4H1"/>
<reference evidence="1 2" key="1">
    <citation type="submission" date="2017-11" db="EMBL/GenBank/DDBJ databases">
        <title>De-novo sequencing of pomegranate (Punica granatum L.) genome.</title>
        <authorList>
            <person name="Akparov Z."/>
            <person name="Amiraslanov A."/>
            <person name="Hajiyeva S."/>
            <person name="Abbasov M."/>
            <person name="Kaur K."/>
            <person name="Hamwieh A."/>
            <person name="Solovyev V."/>
            <person name="Salamov A."/>
            <person name="Braich B."/>
            <person name="Kosarev P."/>
            <person name="Mahmoud A."/>
            <person name="Hajiyev E."/>
            <person name="Babayeva S."/>
            <person name="Izzatullayeva V."/>
            <person name="Mammadov A."/>
            <person name="Mammadov A."/>
            <person name="Sharifova S."/>
            <person name="Ojaghi J."/>
            <person name="Eynullazada K."/>
            <person name="Bayramov B."/>
            <person name="Abdulazimova A."/>
            <person name="Shahmuradov I."/>
        </authorList>
    </citation>
    <scope>NUCLEOTIDE SEQUENCE [LARGE SCALE GENOMIC DNA]</scope>
    <source>
        <strain evidence="2">cv. AG2017</strain>
        <tissue evidence="1">Leaf</tissue>
    </source>
</reference>
<dbReference type="EMBL" id="PGOL01000913">
    <property type="protein sequence ID" value="PKI63033.1"/>
    <property type="molecule type" value="Genomic_DNA"/>
</dbReference>
<proteinExistence type="predicted"/>
<dbReference type="Proteomes" id="UP000233551">
    <property type="component" value="Unassembled WGS sequence"/>
</dbReference>